<sequence>MEVLQRAAKSSFRQKQKLASGLRRQIKEKKVEQKEAKLTLQEVEELTKGKDAEIAALGESVDILTGGMPKELETKIDDRQLTDTVREVCIELMCKLSVSA</sequence>
<comment type="caution">
    <text evidence="1">The sequence shown here is derived from an EMBL/GenBank/DDBJ whole genome shotgun (WGS) entry which is preliminary data.</text>
</comment>
<proteinExistence type="predicted"/>
<name>A0AAV4GJS2_9GAST</name>
<dbReference type="EMBL" id="BMAT01012075">
    <property type="protein sequence ID" value="GFR85291.1"/>
    <property type="molecule type" value="Genomic_DNA"/>
</dbReference>
<gene>
    <name evidence="1" type="ORF">ElyMa_006024300</name>
</gene>
<reference evidence="1 2" key="1">
    <citation type="journal article" date="2021" name="Elife">
        <title>Chloroplast acquisition without the gene transfer in kleptoplastic sea slugs, Plakobranchus ocellatus.</title>
        <authorList>
            <person name="Maeda T."/>
            <person name="Takahashi S."/>
            <person name="Yoshida T."/>
            <person name="Shimamura S."/>
            <person name="Takaki Y."/>
            <person name="Nagai Y."/>
            <person name="Toyoda A."/>
            <person name="Suzuki Y."/>
            <person name="Arimoto A."/>
            <person name="Ishii H."/>
            <person name="Satoh N."/>
            <person name="Nishiyama T."/>
            <person name="Hasebe M."/>
            <person name="Maruyama T."/>
            <person name="Minagawa J."/>
            <person name="Obokata J."/>
            <person name="Shigenobu S."/>
        </authorList>
    </citation>
    <scope>NUCLEOTIDE SEQUENCE [LARGE SCALE GENOMIC DNA]</scope>
</reference>
<evidence type="ECO:0000313" key="2">
    <source>
        <dbReference type="Proteomes" id="UP000762676"/>
    </source>
</evidence>
<accession>A0AAV4GJS2</accession>
<organism evidence="1 2">
    <name type="scientific">Elysia marginata</name>
    <dbReference type="NCBI Taxonomy" id="1093978"/>
    <lineage>
        <taxon>Eukaryota</taxon>
        <taxon>Metazoa</taxon>
        <taxon>Spiralia</taxon>
        <taxon>Lophotrochozoa</taxon>
        <taxon>Mollusca</taxon>
        <taxon>Gastropoda</taxon>
        <taxon>Heterobranchia</taxon>
        <taxon>Euthyneura</taxon>
        <taxon>Panpulmonata</taxon>
        <taxon>Sacoglossa</taxon>
        <taxon>Placobranchoidea</taxon>
        <taxon>Plakobranchidae</taxon>
        <taxon>Elysia</taxon>
    </lineage>
</organism>
<evidence type="ECO:0000313" key="1">
    <source>
        <dbReference type="EMBL" id="GFR85291.1"/>
    </source>
</evidence>
<protein>
    <submittedName>
        <fullName evidence="1">Uncharacterized protein</fullName>
    </submittedName>
</protein>
<dbReference type="AlphaFoldDB" id="A0AAV4GJS2"/>
<keyword evidence="2" id="KW-1185">Reference proteome</keyword>
<dbReference type="Proteomes" id="UP000762676">
    <property type="component" value="Unassembled WGS sequence"/>
</dbReference>